<accession>A0ABU9ED75</accession>
<dbReference type="RefSeq" id="WP_405283597.1">
    <property type="nucleotide sequence ID" value="NZ_CP144380.1"/>
</dbReference>
<dbReference type="Gene3D" id="1.25.40.10">
    <property type="entry name" value="Tetratricopeptide repeat domain"/>
    <property type="match status" value="1"/>
</dbReference>
<dbReference type="PANTHER" id="PTHR44688">
    <property type="entry name" value="DNA-BINDING TRANSCRIPTIONAL ACTIVATOR DEVR_DOSR"/>
    <property type="match status" value="1"/>
</dbReference>
<gene>
    <name evidence="6" type="ORF">WI372_17055</name>
</gene>
<keyword evidence="3" id="KW-0804">Transcription</keyword>
<dbReference type="InterPro" id="IPR011990">
    <property type="entry name" value="TPR-like_helical_dom_sf"/>
</dbReference>
<evidence type="ECO:0000259" key="5">
    <source>
        <dbReference type="PROSITE" id="PS50043"/>
    </source>
</evidence>
<dbReference type="InterPro" id="IPR036388">
    <property type="entry name" value="WH-like_DNA-bd_sf"/>
</dbReference>
<evidence type="ECO:0000256" key="1">
    <source>
        <dbReference type="ARBA" id="ARBA00023015"/>
    </source>
</evidence>
<evidence type="ECO:0000256" key="2">
    <source>
        <dbReference type="ARBA" id="ARBA00023125"/>
    </source>
</evidence>
<reference evidence="6 7" key="1">
    <citation type="submission" date="2024-02" db="EMBL/GenBank/DDBJ databases">
        <title>A novel Gemmatimonadota bacterium.</title>
        <authorList>
            <person name="Du Z.-J."/>
            <person name="Ye Y.-Q."/>
        </authorList>
    </citation>
    <scope>NUCLEOTIDE SEQUENCE [LARGE SCALE GENOMIC DNA]</scope>
    <source>
        <strain evidence="6 7">DH-20</strain>
    </source>
</reference>
<organism evidence="6 7">
    <name type="scientific">Gaopeijia maritima</name>
    <dbReference type="NCBI Taxonomy" id="3119007"/>
    <lineage>
        <taxon>Bacteria</taxon>
        <taxon>Pseudomonadati</taxon>
        <taxon>Gemmatimonadota</taxon>
        <taxon>Longimicrobiia</taxon>
        <taxon>Gaopeijiales</taxon>
        <taxon>Gaopeijiaceae</taxon>
        <taxon>Gaopeijia</taxon>
    </lineage>
</organism>
<feature type="compositionally biased region" description="Basic and acidic residues" evidence="4">
    <location>
        <begin position="27"/>
        <end position="42"/>
    </location>
</feature>
<dbReference type="PRINTS" id="PR00038">
    <property type="entry name" value="HTHLUXR"/>
</dbReference>
<dbReference type="EMBL" id="JBBHLI010000014">
    <property type="protein sequence ID" value="MEK9502707.1"/>
    <property type="molecule type" value="Genomic_DNA"/>
</dbReference>
<evidence type="ECO:0000313" key="7">
    <source>
        <dbReference type="Proteomes" id="UP001484239"/>
    </source>
</evidence>
<dbReference type="Proteomes" id="UP001484239">
    <property type="component" value="Unassembled WGS sequence"/>
</dbReference>
<protein>
    <submittedName>
        <fullName evidence="6">LuxR C-terminal-related transcriptional regulator</fullName>
    </submittedName>
</protein>
<evidence type="ECO:0000313" key="6">
    <source>
        <dbReference type="EMBL" id="MEK9502707.1"/>
    </source>
</evidence>
<comment type="caution">
    <text evidence="6">The sequence shown here is derived from an EMBL/GenBank/DDBJ whole genome shotgun (WGS) entry which is preliminary data.</text>
</comment>
<name>A0ABU9ED75_9BACT</name>
<proteinExistence type="predicted"/>
<dbReference type="Pfam" id="PF17874">
    <property type="entry name" value="TPR_MalT"/>
    <property type="match status" value="1"/>
</dbReference>
<keyword evidence="7" id="KW-1185">Reference proteome</keyword>
<dbReference type="Pfam" id="PF00196">
    <property type="entry name" value="GerE"/>
    <property type="match status" value="1"/>
</dbReference>
<dbReference type="PROSITE" id="PS50043">
    <property type="entry name" value="HTH_LUXR_2"/>
    <property type="match status" value="1"/>
</dbReference>
<dbReference type="SUPFAM" id="SSF46894">
    <property type="entry name" value="C-terminal effector domain of the bipartite response regulators"/>
    <property type="match status" value="1"/>
</dbReference>
<evidence type="ECO:0000256" key="4">
    <source>
        <dbReference type="SAM" id="MobiDB-lite"/>
    </source>
</evidence>
<dbReference type="InterPro" id="IPR016032">
    <property type="entry name" value="Sig_transdc_resp-reg_C-effctor"/>
</dbReference>
<dbReference type="InterPro" id="IPR041617">
    <property type="entry name" value="TPR_MalT"/>
</dbReference>
<feature type="domain" description="HTH luxR-type" evidence="5">
    <location>
        <begin position="407"/>
        <end position="472"/>
    </location>
</feature>
<sequence>MKRDDVREVIQRLERGDSASAQPRIRIALDGDGERDGERASEDSASVRATLEAVVAAGAALREGRVDDLVREAGRAAQIAPPIPEVQLRVGSVLQGAFRFTGDPALEVLALDTLSRVADRVEQPDAAVLARALMGTVHLLSGAFHSCLELCDAALALAEVRPPRDAVGAALAHQFRGYVLFEWNRLREAEEALTTAWESSEGAAGVRSGVARMLASLAAARADDAAMEHWFGALTVTVAEPLTLRNREWLGAVRARATLGRGDLRDIDAWLRAFGYGDAVAARPDSWIASRLHELEGALTLLEATGQWARADALAARMIEAAAGRRRWFEARAASVQAVAGEAAGRPATAERHWERALEAGRTGSFVRAYLEGDPRRRRALARLADAGHVEAARVLAEGAAQARTHPDPNSSPLTERQTEVLRLVERGLSNKAIGRDLDLSVSTVKTHLRDAFTRLGASSRTEAVALSRDRGWLPTLPR</sequence>
<dbReference type="Gene3D" id="1.10.10.10">
    <property type="entry name" value="Winged helix-like DNA-binding domain superfamily/Winged helix DNA-binding domain"/>
    <property type="match status" value="1"/>
</dbReference>
<evidence type="ECO:0000256" key="3">
    <source>
        <dbReference type="ARBA" id="ARBA00023163"/>
    </source>
</evidence>
<dbReference type="SMART" id="SM00421">
    <property type="entry name" value="HTH_LUXR"/>
    <property type="match status" value="1"/>
</dbReference>
<keyword evidence="2" id="KW-0238">DNA-binding</keyword>
<feature type="region of interest" description="Disordered" evidence="4">
    <location>
        <begin position="21"/>
        <end position="44"/>
    </location>
</feature>
<dbReference type="InterPro" id="IPR000792">
    <property type="entry name" value="Tscrpt_reg_LuxR_C"/>
</dbReference>
<dbReference type="PANTHER" id="PTHR44688:SF25">
    <property type="entry name" value="HTH LUXR-TYPE DOMAIN-CONTAINING PROTEIN"/>
    <property type="match status" value="1"/>
</dbReference>
<dbReference type="SUPFAM" id="SSF48452">
    <property type="entry name" value="TPR-like"/>
    <property type="match status" value="1"/>
</dbReference>
<keyword evidence="1" id="KW-0805">Transcription regulation</keyword>
<dbReference type="CDD" id="cd06170">
    <property type="entry name" value="LuxR_C_like"/>
    <property type="match status" value="1"/>
</dbReference>